<evidence type="ECO:0000313" key="2">
    <source>
        <dbReference type="EMBL" id="PTX47284.1"/>
    </source>
</evidence>
<dbReference type="Proteomes" id="UP000244224">
    <property type="component" value="Unassembled WGS sequence"/>
</dbReference>
<keyword evidence="1" id="KW-0472">Membrane</keyword>
<name>A0A2T6ATZ6_9RHOB</name>
<sequence>MSRSAQRNILPVHQNDRRTRSRRLRILAVPVYSIAAVLLLSSAVQAKKVLYSKILIAAETILPQCADLPAGSCAYPLFIGAHSPRMKGRPEEGLPPALSNLPGARFNTAFSFSQTDPDLCQLETFAGDLSRAAVWVGQKATGTAWLQRVEGAAKACQVHYSPSIRMGANQDLIWLRDDLGVTIVGWRWCSTIAGEVKGCELHLTPRRRGCGVKEGLEITVAGLSPRASEVLLGDLAASVTRLAVNLIIPVSLEHCLTDGQFVDVAGFVPDD</sequence>
<dbReference type="RefSeq" id="WP_145693643.1">
    <property type="nucleotide sequence ID" value="NZ_QBKP01000013.1"/>
</dbReference>
<accession>A0A2T6ATZ6</accession>
<keyword evidence="1" id="KW-1133">Transmembrane helix</keyword>
<dbReference type="EMBL" id="QBKP01000013">
    <property type="protein sequence ID" value="PTX47284.1"/>
    <property type="molecule type" value="Genomic_DNA"/>
</dbReference>
<feature type="transmembrane region" description="Helical" evidence="1">
    <location>
        <begin position="24"/>
        <end position="44"/>
    </location>
</feature>
<organism evidence="2 3">
    <name type="scientific">Gemmobacter caeni</name>
    <dbReference type="NCBI Taxonomy" id="589035"/>
    <lineage>
        <taxon>Bacteria</taxon>
        <taxon>Pseudomonadati</taxon>
        <taxon>Pseudomonadota</taxon>
        <taxon>Alphaproteobacteria</taxon>
        <taxon>Rhodobacterales</taxon>
        <taxon>Paracoccaceae</taxon>
        <taxon>Gemmobacter</taxon>
    </lineage>
</organism>
<reference evidence="2 3" key="1">
    <citation type="submission" date="2018-04" db="EMBL/GenBank/DDBJ databases">
        <title>Genomic Encyclopedia of Archaeal and Bacterial Type Strains, Phase II (KMG-II): from individual species to whole genera.</title>
        <authorList>
            <person name="Goeker M."/>
        </authorList>
    </citation>
    <scope>NUCLEOTIDE SEQUENCE [LARGE SCALE GENOMIC DNA]</scope>
    <source>
        <strain evidence="2 3">DSM 21823</strain>
    </source>
</reference>
<protein>
    <submittedName>
        <fullName evidence="2">Uncharacterized protein</fullName>
    </submittedName>
</protein>
<evidence type="ECO:0000313" key="3">
    <source>
        <dbReference type="Proteomes" id="UP000244224"/>
    </source>
</evidence>
<dbReference type="OrthoDB" id="9872302at2"/>
<comment type="caution">
    <text evidence="2">The sequence shown here is derived from an EMBL/GenBank/DDBJ whole genome shotgun (WGS) entry which is preliminary data.</text>
</comment>
<dbReference type="AlphaFoldDB" id="A0A2T6ATZ6"/>
<keyword evidence="3" id="KW-1185">Reference proteome</keyword>
<gene>
    <name evidence="2" type="ORF">C8N34_11340</name>
</gene>
<keyword evidence="1" id="KW-0812">Transmembrane</keyword>
<proteinExistence type="predicted"/>
<evidence type="ECO:0000256" key="1">
    <source>
        <dbReference type="SAM" id="Phobius"/>
    </source>
</evidence>